<reference evidence="1 2" key="1">
    <citation type="submission" date="2016-10" db="EMBL/GenBank/DDBJ databases">
        <authorList>
            <person name="de Groot N.N."/>
        </authorList>
    </citation>
    <scope>NUCLEOTIDE SEQUENCE [LARGE SCALE GENOMIC DNA]</scope>
    <source>
        <strain evidence="1 2">DSM 28286</strain>
    </source>
</reference>
<dbReference type="PANTHER" id="PTHR32305">
    <property type="match status" value="1"/>
</dbReference>
<dbReference type="Proteomes" id="UP000199031">
    <property type="component" value="Unassembled WGS sequence"/>
</dbReference>
<dbReference type="EMBL" id="FOXQ01000008">
    <property type="protein sequence ID" value="SFQ31208.1"/>
    <property type="molecule type" value="Genomic_DNA"/>
</dbReference>
<dbReference type="OrthoDB" id="2972467at2"/>
<name>A0A1I5XGV7_9BACT</name>
<sequence length="519" mass="57325">MNAYTTDIDNQSANNYSYDAIGNLTADVKEGISSIEWTVYGKIKTINKTDGTTITYKYDAAGNRVSKTVGNIESWYVRDASGNILSIYTAGDASVNSGHLTWSEADIYGSSRLGTYTPNKDMTVTPPAKEDLPTLGEVGYFATFTRGQKHYELTNHLGNVLAVISDKKIQVSSDNVTVSFCKAYIESANDYYPGGMAMPMRTYIATSSLSYRYGFNGKEKDNEVKGEGNQYDYGMRIYDPRAVRFLSVDPLAPKYPELTPYQFASNRPIDGIDLDGLEWFKKDNTQYTINYKPVLNTPNVLAGANNAAHNTLAFIWNGTLGALMEGGKGINNYIAGGYKEQSSAPDPVHDFMESTNDVFRYHTRTPFKQQLSDFADAATDLKNYEIIPSIVLTHTLSSSAASAATFSGDIISARKQLASNWGIHVENVNFEKQVFTQAADVNTTYYQYRIPGTEAGAYYVKSLDITPEQVGLLSSEYTDVYKVTVTKRSQTLVSTHIEDAKYWRDGNSPVQGGGQLVLN</sequence>
<dbReference type="PANTHER" id="PTHR32305:SF15">
    <property type="entry name" value="PROTEIN RHSA-RELATED"/>
    <property type="match status" value="1"/>
</dbReference>
<dbReference type="AlphaFoldDB" id="A0A1I5XGV7"/>
<keyword evidence="2" id="KW-1185">Reference proteome</keyword>
<accession>A0A1I5XGV7</accession>
<evidence type="ECO:0000313" key="2">
    <source>
        <dbReference type="Proteomes" id="UP000199031"/>
    </source>
</evidence>
<evidence type="ECO:0000313" key="1">
    <source>
        <dbReference type="EMBL" id="SFQ31208.1"/>
    </source>
</evidence>
<dbReference type="Gene3D" id="2.180.10.10">
    <property type="entry name" value="RHS repeat-associated core"/>
    <property type="match status" value="1"/>
</dbReference>
<dbReference type="NCBIfam" id="TIGR01643">
    <property type="entry name" value="YD_repeat_2x"/>
    <property type="match status" value="1"/>
</dbReference>
<protein>
    <submittedName>
        <fullName evidence="1">RHS repeat-associated core domain-containing protein</fullName>
    </submittedName>
</protein>
<dbReference type="NCBIfam" id="TIGR03696">
    <property type="entry name" value="Rhs_assc_core"/>
    <property type="match status" value="1"/>
</dbReference>
<organism evidence="1 2">
    <name type="scientific">Parafilimonas terrae</name>
    <dbReference type="NCBI Taxonomy" id="1465490"/>
    <lineage>
        <taxon>Bacteria</taxon>
        <taxon>Pseudomonadati</taxon>
        <taxon>Bacteroidota</taxon>
        <taxon>Chitinophagia</taxon>
        <taxon>Chitinophagales</taxon>
        <taxon>Chitinophagaceae</taxon>
        <taxon>Parafilimonas</taxon>
    </lineage>
</organism>
<dbReference type="RefSeq" id="WP_090659715.1">
    <property type="nucleotide sequence ID" value="NZ_FOXQ01000008.1"/>
</dbReference>
<proteinExistence type="predicted"/>
<dbReference type="InterPro" id="IPR006530">
    <property type="entry name" value="YD"/>
</dbReference>
<dbReference type="InterPro" id="IPR022385">
    <property type="entry name" value="Rhs_assc_core"/>
</dbReference>
<gene>
    <name evidence="1" type="ORF">SAMN05444277_108187</name>
</gene>
<dbReference type="InterPro" id="IPR050708">
    <property type="entry name" value="T6SS_VgrG/RHS"/>
</dbReference>
<dbReference type="STRING" id="1465490.SAMN05444277_108187"/>